<dbReference type="EMBL" id="HBUF01163633">
    <property type="protein sequence ID" value="CAG6650725.1"/>
    <property type="molecule type" value="Transcribed_RNA"/>
</dbReference>
<name>A0A8D8RKP0_9HEMI</name>
<comment type="similarity">
    <text evidence="1">Belongs to the menorin family.</text>
</comment>
<dbReference type="EMBL" id="HBUF01163634">
    <property type="protein sequence ID" value="CAG6650726.1"/>
    <property type="molecule type" value="Transcribed_RNA"/>
</dbReference>
<feature type="signal peptide" evidence="4">
    <location>
        <begin position="1"/>
        <end position="22"/>
    </location>
</feature>
<keyword evidence="3" id="KW-0812">Transmembrane</keyword>
<reference evidence="6" key="1">
    <citation type="submission" date="2021-05" db="EMBL/GenBank/DDBJ databases">
        <authorList>
            <person name="Alioto T."/>
            <person name="Alioto T."/>
            <person name="Gomez Garrido J."/>
        </authorList>
    </citation>
    <scope>NUCLEOTIDE SEQUENCE</scope>
</reference>
<evidence type="ECO:0000256" key="3">
    <source>
        <dbReference type="SAM" id="Phobius"/>
    </source>
</evidence>
<feature type="chain" id="PRO_5036261937" evidence="4">
    <location>
        <begin position="23"/>
        <end position="375"/>
    </location>
</feature>
<dbReference type="GO" id="GO:0005615">
    <property type="term" value="C:extracellular space"/>
    <property type="evidence" value="ECO:0007669"/>
    <property type="project" value="TreeGrafter"/>
</dbReference>
<evidence type="ECO:0000313" key="6">
    <source>
        <dbReference type="EMBL" id="CAG6650726.1"/>
    </source>
</evidence>
<keyword evidence="3" id="KW-1133">Transmembrane helix</keyword>
<dbReference type="EMBL" id="HBUF01163635">
    <property type="protein sequence ID" value="CAG6650728.1"/>
    <property type="molecule type" value="Transcribed_RNA"/>
</dbReference>
<accession>A0A8D8RKP0</accession>
<keyword evidence="3" id="KW-0472">Membrane</keyword>
<dbReference type="EMBL" id="HBUF01163632">
    <property type="protein sequence ID" value="CAG6650723.1"/>
    <property type="molecule type" value="Transcribed_RNA"/>
</dbReference>
<dbReference type="EMBL" id="HBUF01212577">
    <property type="protein sequence ID" value="CAG6666009.1"/>
    <property type="molecule type" value="Transcribed_RNA"/>
</dbReference>
<protein>
    <submittedName>
        <fullName evidence="6">Protein FAM151A</fullName>
    </submittedName>
</protein>
<proteinExistence type="inferred from homology"/>
<dbReference type="PANTHER" id="PTHR21184">
    <property type="entry name" value="MENORIN (DENDRITIC BRANCHING PROTEIN)"/>
    <property type="match status" value="1"/>
</dbReference>
<feature type="domain" description="Menorin-like" evidence="5">
    <location>
        <begin position="96"/>
        <end position="336"/>
    </location>
</feature>
<dbReference type="Pfam" id="PF10223">
    <property type="entry name" value="Menorin_N"/>
    <property type="match status" value="1"/>
</dbReference>
<evidence type="ECO:0000256" key="4">
    <source>
        <dbReference type="SAM" id="SignalP"/>
    </source>
</evidence>
<keyword evidence="4" id="KW-0732">Signal</keyword>
<sequence>MYCQLLLVGWLCLSFQIQMSNSFAVNDNRTPSDKHDSVETDDYSDHPMDRDSMPLHDYHTDLLEETEGDSNVLESEKFAGDMFNPINTMFPEVKGDLTLITWRHAVNSQAKLKAALNSTAMMLEADVIVGTLTDDPNHVEIPVMGHPPDIESDLSLDQFIDKVIKSEVNKGIKLDFKSIEAFMKAQEVLRRYEGSVPVPIWLNADILAGPVNPATPPVDADTFLNVSVDNYPDDMLSVGWTTQYAPNGKYTFDEHIDPMLKALNRNKVLKAVTFPVRAVFATECIDLLNYLIKTSPAGSSLTVWMSNDADPVSIPKLRTLLSTIGKDKVFLDVPDFVRDRLDKDTEEPNHGPMLRSNVMITCLAALLVSVVWYLR</sequence>
<dbReference type="InterPro" id="IPR019356">
    <property type="entry name" value="Menorin_dom"/>
</dbReference>
<evidence type="ECO:0000256" key="2">
    <source>
        <dbReference type="SAM" id="MobiDB-lite"/>
    </source>
</evidence>
<organism evidence="6">
    <name type="scientific">Cacopsylla melanoneura</name>
    <dbReference type="NCBI Taxonomy" id="428564"/>
    <lineage>
        <taxon>Eukaryota</taxon>
        <taxon>Metazoa</taxon>
        <taxon>Ecdysozoa</taxon>
        <taxon>Arthropoda</taxon>
        <taxon>Hexapoda</taxon>
        <taxon>Insecta</taxon>
        <taxon>Pterygota</taxon>
        <taxon>Neoptera</taxon>
        <taxon>Paraneoptera</taxon>
        <taxon>Hemiptera</taxon>
        <taxon>Sternorrhyncha</taxon>
        <taxon>Psylloidea</taxon>
        <taxon>Psyllidae</taxon>
        <taxon>Psyllinae</taxon>
        <taxon>Cacopsylla</taxon>
    </lineage>
</organism>
<evidence type="ECO:0000259" key="5">
    <source>
        <dbReference type="Pfam" id="PF10223"/>
    </source>
</evidence>
<evidence type="ECO:0000256" key="1">
    <source>
        <dbReference type="ARBA" id="ARBA00044953"/>
    </source>
</evidence>
<feature type="region of interest" description="Disordered" evidence="2">
    <location>
        <begin position="26"/>
        <end position="50"/>
    </location>
</feature>
<dbReference type="PANTHER" id="PTHR21184:SF6">
    <property type="entry name" value="CONSERVED PLASMA MEMBRANE PROTEIN"/>
    <property type="match status" value="1"/>
</dbReference>
<feature type="transmembrane region" description="Helical" evidence="3">
    <location>
        <begin position="353"/>
        <end position="374"/>
    </location>
</feature>
<dbReference type="AlphaFoldDB" id="A0A8D8RKP0"/>
<feature type="compositionally biased region" description="Basic and acidic residues" evidence="2">
    <location>
        <begin position="30"/>
        <end position="50"/>
    </location>
</feature>
<dbReference type="EMBL" id="HBUF01212578">
    <property type="protein sequence ID" value="CAG6666010.1"/>
    <property type="molecule type" value="Transcribed_RNA"/>
</dbReference>